<evidence type="ECO:0000313" key="3">
    <source>
        <dbReference type="EMBL" id="MDK2562781.1"/>
    </source>
</evidence>
<dbReference type="SUPFAM" id="SSF54197">
    <property type="entry name" value="HIT-like"/>
    <property type="match status" value="1"/>
</dbReference>
<protein>
    <submittedName>
        <fullName evidence="3">Histidine triad nucleotide-binding protein</fullName>
    </submittedName>
</protein>
<dbReference type="InterPro" id="IPR036265">
    <property type="entry name" value="HIT-like_sf"/>
</dbReference>
<accession>A0ABT7E792</accession>
<dbReference type="EMBL" id="JASKYM010000001">
    <property type="protein sequence ID" value="MDK2562781.1"/>
    <property type="molecule type" value="Genomic_DNA"/>
</dbReference>
<dbReference type="PROSITE" id="PS51084">
    <property type="entry name" value="HIT_2"/>
    <property type="match status" value="1"/>
</dbReference>
<organism evidence="3 4">
    <name type="scientific">Romboutsia sedimentorum</name>
    <dbReference type="NCBI Taxonomy" id="1368474"/>
    <lineage>
        <taxon>Bacteria</taxon>
        <taxon>Bacillati</taxon>
        <taxon>Bacillota</taxon>
        <taxon>Clostridia</taxon>
        <taxon>Peptostreptococcales</taxon>
        <taxon>Peptostreptococcaceae</taxon>
        <taxon>Romboutsia</taxon>
    </lineage>
</organism>
<dbReference type="Pfam" id="PF01230">
    <property type="entry name" value="HIT"/>
    <property type="match status" value="1"/>
</dbReference>
<dbReference type="RefSeq" id="WP_284131741.1">
    <property type="nucleotide sequence ID" value="NZ_JASKYM010000001.1"/>
</dbReference>
<proteinExistence type="predicted"/>
<name>A0ABT7E792_9FIRM</name>
<sequence>MSCLFCKIIDGEIPCTKVYEDDKVLAFNDINPIAPYHILVIPKKHYDSIIDIDEKDMGIVAHIHTVINKISSEKGFDKTGFRIVNNCGEDGGQEVKHIHYHVLGGKKLPVYENDGK</sequence>
<dbReference type="CDD" id="cd01276">
    <property type="entry name" value="PKCI_related"/>
    <property type="match status" value="1"/>
</dbReference>
<keyword evidence="4" id="KW-1185">Reference proteome</keyword>
<gene>
    <name evidence="3" type="ORF">QOZ84_04395</name>
</gene>
<dbReference type="Gene3D" id="3.30.428.10">
    <property type="entry name" value="HIT-like"/>
    <property type="match status" value="1"/>
</dbReference>
<comment type="caution">
    <text evidence="3">The sequence shown here is derived from an EMBL/GenBank/DDBJ whole genome shotgun (WGS) entry which is preliminary data.</text>
</comment>
<dbReference type="InterPro" id="IPR011146">
    <property type="entry name" value="HIT-like"/>
</dbReference>
<reference evidence="3 4" key="1">
    <citation type="submission" date="2023-05" db="EMBL/GenBank/DDBJ databases">
        <title>Rombocin, a short stable natural nisin variant, displays selective antimicrobial activity against Listeria monocytogenes and employs dual mode of action to kill target bacterial strains.</title>
        <authorList>
            <person name="Wambui J."/>
            <person name="Stephan R."/>
            <person name="Kuipers O.P."/>
        </authorList>
    </citation>
    <scope>NUCLEOTIDE SEQUENCE [LARGE SCALE GENOMIC DNA]</scope>
    <source>
        <strain evidence="3 4">RC002</strain>
    </source>
</reference>
<dbReference type="PANTHER" id="PTHR23089">
    <property type="entry name" value="HISTIDINE TRIAD HIT PROTEIN"/>
    <property type="match status" value="1"/>
</dbReference>
<feature type="short sequence motif" description="Histidine triad motif" evidence="1">
    <location>
        <begin position="97"/>
        <end position="101"/>
    </location>
</feature>
<dbReference type="InterPro" id="IPR001310">
    <property type="entry name" value="Histidine_triad_HIT"/>
</dbReference>
<dbReference type="PRINTS" id="PR00332">
    <property type="entry name" value="HISTRIAD"/>
</dbReference>
<evidence type="ECO:0000313" key="4">
    <source>
        <dbReference type="Proteomes" id="UP001301012"/>
    </source>
</evidence>
<dbReference type="Proteomes" id="UP001301012">
    <property type="component" value="Unassembled WGS sequence"/>
</dbReference>
<evidence type="ECO:0000259" key="2">
    <source>
        <dbReference type="PROSITE" id="PS51084"/>
    </source>
</evidence>
<feature type="domain" description="HIT" evidence="2">
    <location>
        <begin position="4"/>
        <end position="116"/>
    </location>
</feature>
<evidence type="ECO:0000256" key="1">
    <source>
        <dbReference type="PROSITE-ProRule" id="PRU00464"/>
    </source>
</evidence>